<organism evidence="2 3">
    <name type="scientific">Monilinia laxa</name>
    <name type="common">Brown rot fungus</name>
    <name type="synonym">Sclerotinia laxa</name>
    <dbReference type="NCBI Taxonomy" id="61186"/>
    <lineage>
        <taxon>Eukaryota</taxon>
        <taxon>Fungi</taxon>
        <taxon>Dikarya</taxon>
        <taxon>Ascomycota</taxon>
        <taxon>Pezizomycotina</taxon>
        <taxon>Leotiomycetes</taxon>
        <taxon>Helotiales</taxon>
        <taxon>Sclerotiniaceae</taxon>
        <taxon>Monilinia</taxon>
    </lineage>
</organism>
<protein>
    <recommendedName>
        <fullName evidence="1">Peptidase C14 caspase domain-containing protein</fullName>
    </recommendedName>
</protein>
<evidence type="ECO:0000313" key="3">
    <source>
        <dbReference type="Proteomes" id="UP000326757"/>
    </source>
</evidence>
<dbReference type="Proteomes" id="UP000326757">
    <property type="component" value="Unassembled WGS sequence"/>
</dbReference>
<dbReference type="Pfam" id="PF00656">
    <property type="entry name" value="Peptidase_C14"/>
    <property type="match status" value="1"/>
</dbReference>
<dbReference type="Gene3D" id="3.40.50.1460">
    <property type="match status" value="1"/>
</dbReference>
<accession>A0A5N6KJW1</accession>
<comment type="caution">
    <text evidence="2">The sequence shown here is derived from an EMBL/GenBank/DDBJ whole genome shotgun (WGS) entry which is preliminary data.</text>
</comment>
<dbReference type="EMBL" id="VIGI01000002">
    <property type="protein sequence ID" value="KAB8303958.1"/>
    <property type="molecule type" value="Genomic_DNA"/>
</dbReference>
<name>A0A5N6KJW1_MONLA</name>
<evidence type="ECO:0000313" key="2">
    <source>
        <dbReference type="EMBL" id="KAB8303958.1"/>
    </source>
</evidence>
<dbReference type="AlphaFoldDB" id="A0A5N6KJW1"/>
<reference evidence="2 3" key="1">
    <citation type="submission" date="2019-06" db="EMBL/GenBank/DDBJ databases">
        <title>Genome Sequence of the Brown Rot Fungal Pathogen Monilinia laxa.</title>
        <authorList>
            <person name="De Miccolis Angelini R.M."/>
            <person name="Landi L."/>
            <person name="Abate D."/>
            <person name="Pollastro S."/>
            <person name="Romanazzi G."/>
            <person name="Faretra F."/>
        </authorList>
    </citation>
    <scope>NUCLEOTIDE SEQUENCE [LARGE SCALE GENOMIC DNA]</scope>
    <source>
        <strain evidence="2 3">Mlax316</strain>
    </source>
</reference>
<dbReference type="InterPro" id="IPR011600">
    <property type="entry name" value="Pept_C14_caspase"/>
</dbReference>
<sequence>MDAKDTALAYSQAHVLLLSWHPDDDDLHVAQEVSYLLLEQRPQVQVKSFLDDFVQDHDDRNTLLIVYYAGHAKLGDRKGVLNLTGSTTINSDENKKIHEIVWNSAENIIRQTRSDVLVIFDCCNAGEMERDIRDSDFTRRAFEYISTTQQRSTTKKPGPESFTSALIWALQEMIRCKPGKRFTTTELVEKIYNAPNIPDCQSPRCTDRIHKGCLRRIVLVPLDEQSTTGASNGRNMEEINETKDTLSVQFVFNTVITNRLIKDLSKYLSDLIGQGHSGTCNVLWEGMNTPSPDEELMLSNSGCTIGKPNKVQTAVQSSTSLISIYI</sequence>
<dbReference type="GO" id="GO:0004197">
    <property type="term" value="F:cysteine-type endopeptidase activity"/>
    <property type="evidence" value="ECO:0007669"/>
    <property type="project" value="InterPro"/>
</dbReference>
<evidence type="ECO:0000259" key="1">
    <source>
        <dbReference type="Pfam" id="PF00656"/>
    </source>
</evidence>
<dbReference type="OrthoDB" id="4760831at2759"/>
<keyword evidence="3" id="KW-1185">Reference proteome</keyword>
<dbReference type="GO" id="GO:0006508">
    <property type="term" value="P:proteolysis"/>
    <property type="evidence" value="ECO:0007669"/>
    <property type="project" value="InterPro"/>
</dbReference>
<gene>
    <name evidence="2" type="ORF">EYC80_005316</name>
</gene>
<proteinExistence type="predicted"/>
<feature type="domain" description="Peptidase C14 caspase" evidence="1">
    <location>
        <begin position="45"/>
        <end position="175"/>
    </location>
</feature>